<dbReference type="EMBL" id="BKCF01000007">
    <property type="protein sequence ID" value="GEQ87334.1"/>
    <property type="molecule type" value="Genomic_DNA"/>
</dbReference>
<organism evidence="10 11">
    <name type="scientific">Patiriisocius marinistellae</name>
    <dbReference type="NCBI Taxonomy" id="2494560"/>
    <lineage>
        <taxon>Bacteria</taxon>
        <taxon>Pseudomonadati</taxon>
        <taxon>Bacteroidota</taxon>
        <taxon>Flavobacteriia</taxon>
        <taxon>Flavobacteriales</taxon>
        <taxon>Flavobacteriaceae</taxon>
        <taxon>Patiriisocius</taxon>
    </lineage>
</organism>
<evidence type="ECO:0000256" key="5">
    <source>
        <dbReference type="ARBA" id="ARBA00022989"/>
    </source>
</evidence>
<dbReference type="Proteomes" id="UP000326994">
    <property type="component" value="Unassembled WGS sequence"/>
</dbReference>
<sequence length="415" mass="47053">MLLVNFELFIARRVVASKDYKSSISAPIIKIAIVAIALGMVMMLISIATGVGLQKKIREKVSAFNGDIIITNFDTNFSDDSQIPVSKTQEFYPNFNISDRVTHIQATATKGAVIRTETDFEGIIVKGVGEDYNWQYFEDFLTKGTLPNFKTDSESNEVLLSTYLANRLQLNVGDKVLTYFFDEQSSKPPRTRAFAISGLYNSGFQEFDAQFMVADIRHIQRLNKWDENEVGAFELFVDDFDSVREIGNTVYDGVGSTLDTQTIREKFYSIFEWLDLFDFNIALIIVLMIVVAGFNMITALLVLILERTQMIGVLKALGSDNWSVRKIFIYNAMYLVSVGLFWGNLIGIGLLLLQHNFNLFPLNPDTYYVDQAPVYLAWDYILALNIGTFILCFLILLIPSYIISKISPVRAIRFE</sequence>
<dbReference type="GO" id="GO:0044874">
    <property type="term" value="P:lipoprotein localization to outer membrane"/>
    <property type="evidence" value="ECO:0007669"/>
    <property type="project" value="TreeGrafter"/>
</dbReference>
<keyword evidence="6 7" id="KW-0472">Membrane</keyword>
<evidence type="ECO:0000256" key="4">
    <source>
        <dbReference type="ARBA" id="ARBA00022692"/>
    </source>
</evidence>
<evidence type="ECO:0000256" key="2">
    <source>
        <dbReference type="ARBA" id="ARBA00005236"/>
    </source>
</evidence>
<dbReference type="AlphaFoldDB" id="A0A5J4G161"/>
<evidence type="ECO:0000313" key="11">
    <source>
        <dbReference type="Proteomes" id="UP000326994"/>
    </source>
</evidence>
<keyword evidence="3" id="KW-1003">Cell membrane</keyword>
<gene>
    <name evidence="10" type="ORF">ULMS_28420</name>
</gene>
<dbReference type="InterPro" id="IPR025857">
    <property type="entry name" value="MacB_PCD"/>
</dbReference>
<feature type="domain" description="ABC3 transporter permease C-terminal" evidence="8">
    <location>
        <begin position="283"/>
        <end position="408"/>
    </location>
</feature>
<accession>A0A5J4G161</accession>
<evidence type="ECO:0000256" key="7">
    <source>
        <dbReference type="SAM" id="Phobius"/>
    </source>
</evidence>
<evidence type="ECO:0000313" key="10">
    <source>
        <dbReference type="EMBL" id="GEQ87334.1"/>
    </source>
</evidence>
<evidence type="ECO:0000256" key="1">
    <source>
        <dbReference type="ARBA" id="ARBA00004651"/>
    </source>
</evidence>
<dbReference type="PANTHER" id="PTHR30489">
    <property type="entry name" value="LIPOPROTEIN-RELEASING SYSTEM TRANSMEMBRANE PROTEIN LOLE"/>
    <property type="match status" value="1"/>
</dbReference>
<dbReference type="PANTHER" id="PTHR30489:SF0">
    <property type="entry name" value="LIPOPROTEIN-RELEASING SYSTEM TRANSMEMBRANE PROTEIN LOLE"/>
    <property type="match status" value="1"/>
</dbReference>
<feature type="transmembrane region" description="Helical" evidence="7">
    <location>
        <begin position="327"/>
        <end position="353"/>
    </location>
</feature>
<reference evidence="10 11" key="1">
    <citation type="submission" date="2019-08" db="EMBL/GenBank/DDBJ databases">
        <title>Ulvibacter marinistellae sp. nov., isolated from a starfish, Patiria pectinifera.</title>
        <authorList>
            <person name="Kawano K."/>
            <person name="Ushijima N."/>
            <person name="Kihara M."/>
            <person name="Itoh H."/>
        </authorList>
    </citation>
    <scope>NUCLEOTIDE SEQUENCE [LARGE SCALE GENOMIC DNA]</scope>
    <source>
        <strain evidence="10 11">KK4</strain>
    </source>
</reference>
<evidence type="ECO:0000256" key="3">
    <source>
        <dbReference type="ARBA" id="ARBA00022475"/>
    </source>
</evidence>
<feature type="transmembrane region" description="Helical" evidence="7">
    <location>
        <begin position="380"/>
        <end position="403"/>
    </location>
</feature>
<dbReference type="InterPro" id="IPR003838">
    <property type="entry name" value="ABC3_permease_C"/>
</dbReference>
<feature type="transmembrane region" description="Helical" evidence="7">
    <location>
        <begin position="281"/>
        <end position="306"/>
    </location>
</feature>
<dbReference type="Pfam" id="PF02687">
    <property type="entry name" value="FtsX"/>
    <property type="match status" value="1"/>
</dbReference>
<evidence type="ECO:0000256" key="6">
    <source>
        <dbReference type="ARBA" id="ARBA00023136"/>
    </source>
</evidence>
<evidence type="ECO:0000259" key="8">
    <source>
        <dbReference type="Pfam" id="PF02687"/>
    </source>
</evidence>
<feature type="transmembrane region" description="Helical" evidence="7">
    <location>
        <begin position="28"/>
        <end position="53"/>
    </location>
</feature>
<dbReference type="GO" id="GO:0098797">
    <property type="term" value="C:plasma membrane protein complex"/>
    <property type="evidence" value="ECO:0007669"/>
    <property type="project" value="TreeGrafter"/>
</dbReference>
<protein>
    <submittedName>
        <fullName evidence="10">Permease</fullName>
    </submittedName>
</protein>
<dbReference type="InterPro" id="IPR051447">
    <property type="entry name" value="Lipoprotein-release_system"/>
</dbReference>
<name>A0A5J4G161_9FLAO</name>
<feature type="domain" description="MacB-like periplasmic core" evidence="9">
    <location>
        <begin position="31"/>
        <end position="220"/>
    </location>
</feature>
<comment type="subcellular location">
    <subcellularLocation>
        <location evidence="1">Cell membrane</location>
        <topology evidence="1">Multi-pass membrane protein</topology>
    </subcellularLocation>
</comment>
<evidence type="ECO:0000259" key="9">
    <source>
        <dbReference type="Pfam" id="PF12704"/>
    </source>
</evidence>
<comment type="caution">
    <text evidence="10">The sequence shown here is derived from an EMBL/GenBank/DDBJ whole genome shotgun (WGS) entry which is preliminary data.</text>
</comment>
<comment type="similarity">
    <text evidence="2">Belongs to the ABC-4 integral membrane protein family. LolC/E subfamily.</text>
</comment>
<keyword evidence="4 7" id="KW-0812">Transmembrane</keyword>
<keyword evidence="11" id="KW-1185">Reference proteome</keyword>
<proteinExistence type="inferred from homology"/>
<keyword evidence="5 7" id="KW-1133">Transmembrane helix</keyword>
<dbReference type="Pfam" id="PF12704">
    <property type="entry name" value="MacB_PCD"/>
    <property type="match status" value="1"/>
</dbReference>